<dbReference type="InterPro" id="IPR037721">
    <property type="entry name" value="Ferlin"/>
</dbReference>
<dbReference type="Pfam" id="PF00168">
    <property type="entry name" value="C2"/>
    <property type="match status" value="2"/>
</dbReference>
<evidence type="ECO:0000313" key="8">
    <source>
        <dbReference type="EMBL" id="KAB1262326.1"/>
    </source>
</evidence>
<dbReference type="SMART" id="SM00239">
    <property type="entry name" value="C2"/>
    <property type="match status" value="2"/>
</dbReference>
<reference evidence="8 9" key="1">
    <citation type="journal article" date="2019" name="Mol. Ecol. Resour.">
        <title>Improving Illumina assemblies with Hi-C and long reads: an example with the North African dromedary.</title>
        <authorList>
            <person name="Elbers J.P."/>
            <person name="Rogers M.F."/>
            <person name="Perelman P.L."/>
            <person name="Proskuryakova A.A."/>
            <person name="Serdyukova N.A."/>
            <person name="Johnson W.E."/>
            <person name="Horin P."/>
            <person name="Corander J."/>
            <person name="Murphy D."/>
            <person name="Burger P.A."/>
        </authorList>
    </citation>
    <scope>NUCLEOTIDE SEQUENCE [LARGE SCALE GENOMIC DNA]</scope>
    <source>
        <strain evidence="8">Drom800</strain>
        <tissue evidence="8">Blood</tissue>
    </source>
</reference>
<dbReference type="Proteomes" id="UP000299084">
    <property type="component" value="Unassembled WGS sequence"/>
</dbReference>
<evidence type="ECO:0000259" key="7">
    <source>
        <dbReference type="PROSITE" id="PS50004"/>
    </source>
</evidence>
<dbReference type="InterPro" id="IPR000008">
    <property type="entry name" value="C2_dom"/>
</dbReference>
<protein>
    <submittedName>
        <fullName evidence="8">Fer-1-like protein 4</fullName>
    </submittedName>
</protein>
<comment type="caution">
    <text evidence="8">The sequence shown here is derived from an EMBL/GenBank/DDBJ whole genome shotgun (WGS) entry which is preliminary data.</text>
</comment>
<dbReference type="InterPro" id="IPR012968">
    <property type="entry name" value="FerIin_dom"/>
</dbReference>
<evidence type="ECO:0000256" key="4">
    <source>
        <dbReference type="ARBA" id="ARBA00022989"/>
    </source>
</evidence>
<feature type="compositionally biased region" description="Basic residues" evidence="6">
    <location>
        <begin position="531"/>
        <end position="542"/>
    </location>
</feature>
<keyword evidence="3" id="KW-0677">Repeat</keyword>
<evidence type="ECO:0000256" key="6">
    <source>
        <dbReference type="SAM" id="MobiDB-lite"/>
    </source>
</evidence>
<keyword evidence="5" id="KW-0472">Membrane</keyword>
<dbReference type="Gene3D" id="2.60.40.150">
    <property type="entry name" value="C2 domain"/>
    <property type="match status" value="3"/>
</dbReference>
<sequence length="749" mass="82793">MALTMCVRRLTGLPGTHDRQVRLSFRGEVLLRGEFTVVGKQISVRSLGTLVISLQQLQSAGHLVLREVLVDKNLQVTPIQVELDLKYQPPEGATGAWAEEDFGAPSGTALWFSSPFISPSPSSELIIHNVGFQELEPGEARLKRRAVALGRRLARSLGQQDDEDNELELELDLEDEPDVELSGVVFSPLKSRARCLSRGDPFQVSRAQDFQVGVTVLEAQKLVGVNINPYVAVCVGEQCRMTAMQRGTNCPFFNEAFHSQTLPFMATRISTFRMDLGIIFDQPDGHFYQKWAPLHDPRDTRAGTKGFVKVTLSVRARGDLPPQLPSPGPGHSSDIEKNLLLPRRVPAERPWARLRVRVFRAEGLPALRPGLLGSLARALHDQRVLVDPYVRVSFLGQQGETSVRSETAAPEWNEQLSFVELFPPLTRGIRLQLRDDAPLVDAALATHVLDLKWISHPGRAAGFNPTFGPAWVPLYGSPSSEGLRDGLQSLNEGLGQGIWFRGRLLVAVSMEVMEGRAESEPPQPPQGSRLSRLKGKKKKARRGQTPTGIQQHLDASSSADAPEIPSAMEVEVEELLPLPENALAPCEDFLLFAVLFEATMIDPAMASQPIRFEISIGQAGRQEEQLGRISRVREGAEDAAGEAQPLLQSEAGVRPVEEEELGIPAQRPEPVDGSGPYFCLPLRHHKPCVQVWSRWEDHSWRLQSSNCVQKVAKRLDQGLQEAETLQRRPGPEACTRLKQTLEELMAGSR</sequence>
<comment type="subcellular location">
    <subcellularLocation>
        <location evidence="1">Membrane</location>
        <topology evidence="1">Single-pass membrane protein</topology>
    </subcellularLocation>
</comment>
<accession>A0A5N4CTY9</accession>
<dbReference type="PANTHER" id="PTHR12546">
    <property type="entry name" value="FER-1-LIKE"/>
    <property type="match status" value="1"/>
</dbReference>
<dbReference type="AlphaFoldDB" id="A0A5N4CTY9"/>
<evidence type="ECO:0000256" key="5">
    <source>
        <dbReference type="ARBA" id="ARBA00023136"/>
    </source>
</evidence>
<feature type="compositionally biased region" description="Polar residues" evidence="6">
    <location>
        <begin position="544"/>
        <end position="559"/>
    </location>
</feature>
<dbReference type="CDD" id="cd04018">
    <property type="entry name" value="C2C_Ferlin"/>
    <property type="match status" value="1"/>
</dbReference>
<dbReference type="PANTHER" id="PTHR12546:SF36">
    <property type="entry name" value="FER-1-LIKE PROTEIN 4"/>
    <property type="match status" value="1"/>
</dbReference>
<organism evidence="8 9">
    <name type="scientific">Camelus dromedarius</name>
    <name type="common">Dromedary</name>
    <name type="synonym">Arabian camel</name>
    <dbReference type="NCBI Taxonomy" id="9838"/>
    <lineage>
        <taxon>Eukaryota</taxon>
        <taxon>Metazoa</taxon>
        <taxon>Chordata</taxon>
        <taxon>Craniata</taxon>
        <taxon>Vertebrata</taxon>
        <taxon>Euteleostomi</taxon>
        <taxon>Mammalia</taxon>
        <taxon>Eutheria</taxon>
        <taxon>Laurasiatheria</taxon>
        <taxon>Artiodactyla</taxon>
        <taxon>Tylopoda</taxon>
        <taxon>Camelidae</taxon>
        <taxon>Camelus</taxon>
    </lineage>
</organism>
<evidence type="ECO:0000256" key="3">
    <source>
        <dbReference type="ARBA" id="ARBA00022737"/>
    </source>
</evidence>
<keyword evidence="9" id="KW-1185">Reference proteome</keyword>
<evidence type="ECO:0000313" key="9">
    <source>
        <dbReference type="Proteomes" id="UP000299084"/>
    </source>
</evidence>
<dbReference type="SUPFAM" id="SSF49562">
    <property type="entry name" value="C2 domain (Calcium/lipid-binding domain, CaLB)"/>
    <property type="match status" value="2"/>
</dbReference>
<feature type="domain" description="C2" evidence="7">
    <location>
        <begin position="331"/>
        <end position="464"/>
    </location>
</feature>
<dbReference type="GO" id="GO:0007009">
    <property type="term" value="P:plasma membrane organization"/>
    <property type="evidence" value="ECO:0007669"/>
    <property type="project" value="TreeGrafter"/>
</dbReference>
<dbReference type="SMART" id="SM01202">
    <property type="entry name" value="FerI"/>
    <property type="match status" value="1"/>
</dbReference>
<feature type="region of interest" description="Disordered" evidence="6">
    <location>
        <begin position="516"/>
        <end position="561"/>
    </location>
</feature>
<keyword evidence="4" id="KW-1133">Transmembrane helix</keyword>
<dbReference type="Pfam" id="PF08151">
    <property type="entry name" value="FerI"/>
    <property type="match status" value="1"/>
</dbReference>
<proteinExistence type="predicted"/>
<dbReference type="InterPro" id="IPR037722">
    <property type="entry name" value="C2C_Ferlin"/>
</dbReference>
<name>A0A5N4CTY9_CAMDR</name>
<evidence type="ECO:0000256" key="1">
    <source>
        <dbReference type="ARBA" id="ARBA00004167"/>
    </source>
</evidence>
<dbReference type="GO" id="GO:0016020">
    <property type="term" value="C:membrane"/>
    <property type="evidence" value="ECO:0007669"/>
    <property type="project" value="UniProtKB-SubCell"/>
</dbReference>
<dbReference type="EMBL" id="JWIN03000019">
    <property type="protein sequence ID" value="KAB1262326.1"/>
    <property type="molecule type" value="Genomic_DNA"/>
</dbReference>
<dbReference type="PROSITE" id="PS50004">
    <property type="entry name" value="C2"/>
    <property type="match status" value="1"/>
</dbReference>
<gene>
    <name evidence="8" type="ORF">Cadr_000021207</name>
</gene>
<keyword evidence="2" id="KW-0812">Transmembrane</keyword>
<dbReference type="InterPro" id="IPR035892">
    <property type="entry name" value="C2_domain_sf"/>
</dbReference>
<evidence type="ECO:0000256" key="2">
    <source>
        <dbReference type="ARBA" id="ARBA00022692"/>
    </source>
</evidence>